<evidence type="ECO:0000313" key="4">
    <source>
        <dbReference type="Proteomes" id="UP000435187"/>
    </source>
</evidence>
<organism evidence="3 4">
    <name type="scientific">Gracilibacillus thailandensis</name>
    <dbReference type="NCBI Taxonomy" id="563735"/>
    <lineage>
        <taxon>Bacteria</taxon>
        <taxon>Bacillati</taxon>
        <taxon>Bacillota</taxon>
        <taxon>Bacilli</taxon>
        <taxon>Bacillales</taxon>
        <taxon>Bacillaceae</taxon>
        <taxon>Gracilibacillus</taxon>
    </lineage>
</organism>
<dbReference type="Pfam" id="PF13649">
    <property type="entry name" value="Methyltransf_25"/>
    <property type="match status" value="1"/>
</dbReference>
<dbReference type="EMBL" id="WJEE01000003">
    <property type="protein sequence ID" value="MRI65322.1"/>
    <property type="molecule type" value="Genomic_DNA"/>
</dbReference>
<dbReference type="InterPro" id="IPR029063">
    <property type="entry name" value="SAM-dependent_MTases_sf"/>
</dbReference>
<dbReference type="Proteomes" id="UP000435187">
    <property type="component" value="Unassembled WGS sequence"/>
</dbReference>
<dbReference type="AlphaFoldDB" id="A0A6N7QVZ7"/>
<accession>A0A6N7QVZ7</accession>
<sequence>MKKSLSEIHEYWKQNSHPEKYNLKTERSSFLLSYVEKYIQPNERILEIGCNVGRNLHHLYQNDYKELTGIEISQEAVEQLHKVYPELAENTDIIHAPVESVLKHMERDHYDLVFTMAVLEHIHPDSEWIFNHIARITKSYLITLEAETDEHWRIFPRNYRDIFEGLGFKQVEQSTGESIKLPKYTLRIFKKN</sequence>
<evidence type="ECO:0000313" key="3">
    <source>
        <dbReference type="EMBL" id="MRI65322.1"/>
    </source>
</evidence>
<reference evidence="3 4" key="1">
    <citation type="submission" date="2019-10" db="EMBL/GenBank/DDBJ databases">
        <title>Gracilibacillus salitolerans sp. nov., a moderate halophile isolated from a saline soil in northwest China.</title>
        <authorList>
            <person name="Gan L."/>
        </authorList>
    </citation>
    <scope>NUCLEOTIDE SEQUENCE [LARGE SCALE GENOMIC DNA]</scope>
    <source>
        <strain evidence="3 4">TP2-8</strain>
    </source>
</reference>
<dbReference type="RefSeq" id="WP_163578406.1">
    <property type="nucleotide sequence ID" value="NZ_JBHUMW010000002.1"/>
</dbReference>
<evidence type="ECO:0000256" key="1">
    <source>
        <dbReference type="ARBA" id="ARBA00022679"/>
    </source>
</evidence>
<dbReference type="InterPro" id="IPR041698">
    <property type="entry name" value="Methyltransf_25"/>
</dbReference>
<protein>
    <submittedName>
        <fullName evidence="3">Methyltransferase domain-containing protein</fullName>
    </submittedName>
</protein>
<feature type="domain" description="Methyltransferase" evidence="2">
    <location>
        <begin position="45"/>
        <end position="138"/>
    </location>
</feature>
<dbReference type="Gene3D" id="3.40.50.150">
    <property type="entry name" value="Vaccinia Virus protein VP39"/>
    <property type="match status" value="1"/>
</dbReference>
<keyword evidence="3" id="KW-0489">Methyltransferase</keyword>
<evidence type="ECO:0000259" key="2">
    <source>
        <dbReference type="Pfam" id="PF13649"/>
    </source>
</evidence>
<keyword evidence="4" id="KW-1185">Reference proteome</keyword>
<dbReference type="GO" id="GO:0008168">
    <property type="term" value="F:methyltransferase activity"/>
    <property type="evidence" value="ECO:0007669"/>
    <property type="project" value="UniProtKB-KW"/>
</dbReference>
<proteinExistence type="predicted"/>
<dbReference type="CDD" id="cd02440">
    <property type="entry name" value="AdoMet_MTases"/>
    <property type="match status" value="1"/>
</dbReference>
<gene>
    <name evidence="3" type="ORF">GH885_03045</name>
</gene>
<dbReference type="GO" id="GO:0032259">
    <property type="term" value="P:methylation"/>
    <property type="evidence" value="ECO:0007669"/>
    <property type="project" value="UniProtKB-KW"/>
</dbReference>
<dbReference type="PANTHER" id="PTHR43861">
    <property type="entry name" value="TRANS-ACONITATE 2-METHYLTRANSFERASE-RELATED"/>
    <property type="match status" value="1"/>
</dbReference>
<dbReference type="SUPFAM" id="SSF53335">
    <property type="entry name" value="S-adenosyl-L-methionine-dependent methyltransferases"/>
    <property type="match status" value="1"/>
</dbReference>
<comment type="caution">
    <text evidence="3">The sequence shown here is derived from an EMBL/GenBank/DDBJ whole genome shotgun (WGS) entry which is preliminary data.</text>
</comment>
<keyword evidence="1 3" id="KW-0808">Transferase</keyword>
<name>A0A6N7QVZ7_9BACI</name>